<comment type="caution">
    <text evidence="4">The sequence shown here is derived from an EMBL/GenBank/DDBJ whole genome shotgun (WGS) entry which is preliminary data.</text>
</comment>
<keyword evidence="2 4" id="KW-0378">Hydrolase</keyword>
<protein>
    <submittedName>
        <fullName evidence="4">Glycosyl hydrolase</fullName>
    </submittedName>
</protein>
<dbReference type="PANTHER" id="PTHR43817">
    <property type="entry name" value="GLYCOSYL HYDROLASE"/>
    <property type="match status" value="1"/>
</dbReference>
<dbReference type="RefSeq" id="WP_379708594.1">
    <property type="nucleotide sequence ID" value="NZ_JBHTBS010000001.1"/>
</dbReference>
<feature type="domain" description="Beta-mannosidase-like galactose-binding" evidence="3">
    <location>
        <begin position="1030"/>
        <end position="1109"/>
    </location>
</feature>
<gene>
    <name evidence="4" type="ORF">ACFQY0_02130</name>
</gene>
<organism evidence="4 5">
    <name type="scientific">Haloferula chungangensis</name>
    <dbReference type="NCBI Taxonomy" id="1048331"/>
    <lineage>
        <taxon>Bacteria</taxon>
        <taxon>Pseudomonadati</taxon>
        <taxon>Verrucomicrobiota</taxon>
        <taxon>Verrucomicrobiia</taxon>
        <taxon>Verrucomicrobiales</taxon>
        <taxon>Verrucomicrobiaceae</taxon>
        <taxon>Haloferula</taxon>
    </lineage>
</organism>
<reference evidence="5" key="1">
    <citation type="journal article" date="2019" name="Int. J. Syst. Evol. Microbiol.">
        <title>The Global Catalogue of Microorganisms (GCM) 10K type strain sequencing project: providing services to taxonomists for standard genome sequencing and annotation.</title>
        <authorList>
            <consortium name="The Broad Institute Genomics Platform"/>
            <consortium name="The Broad Institute Genome Sequencing Center for Infectious Disease"/>
            <person name="Wu L."/>
            <person name="Ma J."/>
        </authorList>
    </citation>
    <scope>NUCLEOTIDE SEQUENCE [LARGE SCALE GENOMIC DNA]</scope>
    <source>
        <strain evidence="5">CGMCC 4.1467</strain>
    </source>
</reference>
<dbReference type="Pfam" id="PF17132">
    <property type="entry name" value="Glyco_hydro_106"/>
    <property type="match status" value="1"/>
</dbReference>
<dbReference type="SUPFAM" id="SSF49785">
    <property type="entry name" value="Galactose-binding domain-like"/>
    <property type="match status" value="1"/>
</dbReference>
<dbReference type="Gene3D" id="2.60.120.260">
    <property type="entry name" value="Galactose-binding domain-like"/>
    <property type="match status" value="1"/>
</dbReference>
<evidence type="ECO:0000313" key="5">
    <source>
        <dbReference type="Proteomes" id="UP001596472"/>
    </source>
</evidence>
<name>A0ABW2L0U2_9BACT</name>
<keyword evidence="5" id="KW-1185">Reference proteome</keyword>
<dbReference type="NCBIfam" id="NF045579">
    <property type="entry name" value="rhamnoside_JR"/>
    <property type="match status" value="1"/>
</dbReference>
<accession>A0ABW2L0U2</accession>
<proteinExistence type="predicted"/>
<dbReference type="InterPro" id="IPR054593">
    <property type="entry name" value="Beta-mannosidase-like_N2"/>
</dbReference>
<evidence type="ECO:0000256" key="1">
    <source>
        <dbReference type="ARBA" id="ARBA00022729"/>
    </source>
</evidence>
<dbReference type="Pfam" id="PF22666">
    <property type="entry name" value="Glyco_hydro_2_N2"/>
    <property type="match status" value="1"/>
</dbReference>
<evidence type="ECO:0000256" key="2">
    <source>
        <dbReference type="ARBA" id="ARBA00022801"/>
    </source>
</evidence>
<dbReference type="InterPro" id="IPR008979">
    <property type="entry name" value="Galactose-bd-like_sf"/>
</dbReference>
<evidence type="ECO:0000259" key="3">
    <source>
        <dbReference type="Pfam" id="PF22666"/>
    </source>
</evidence>
<dbReference type="GO" id="GO:0016787">
    <property type="term" value="F:hydrolase activity"/>
    <property type="evidence" value="ECO:0007669"/>
    <property type="project" value="UniProtKB-KW"/>
</dbReference>
<dbReference type="PANTHER" id="PTHR43817:SF1">
    <property type="entry name" value="HYDROLASE, FAMILY 43, PUTATIVE (AFU_ORTHOLOGUE AFUA_3G01660)-RELATED"/>
    <property type="match status" value="1"/>
</dbReference>
<dbReference type="EMBL" id="JBHTBS010000001">
    <property type="protein sequence ID" value="MFC7335962.1"/>
    <property type="molecule type" value="Genomic_DNA"/>
</dbReference>
<dbReference type="Proteomes" id="UP001596472">
    <property type="component" value="Unassembled WGS sequence"/>
</dbReference>
<evidence type="ECO:0000313" key="4">
    <source>
        <dbReference type="EMBL" id="MFC7335962.1"/>
    </source>
</evidence>
<sequence length="1148" mass="128956">MKPFSSRLLTIVIGTLVHSVNADPIFEGFQSPPLESRPETWFHLISGNVKQSALTTDLEAVKAAGLQGIQLFHGSGRPWPGVKPQIQTLSPAWDSMISHVADETQRLGLKFTMQNCPGWAMSGGPWITPDKAMRHIVWSRSEITGDSELSIDLTKPQPSKEDWRNYQDIAVLAFPTPEGDTGNFLSPRAVASNLKDVSWNDLLAEKKDSSVKIPVGREHTWIAFEFDEPTSLRSIELPPIELLMARRSFVPESRIRIQAMKGLRWQDLVSHEIPYGNWQDRQPEHPFVLSVPDALSKRYRMVFENKHRMNLSYLRLSSTARVHDWRAQAGFALRKIHRSSPPENDPKTIIAPSSIIDLSNKLEADGKLAWTAPPGQWTILRFGHVNTGVKNKPAPPEATGFECDKLSAAGADQHFAGYIGRISADGGPADQGRLKGMLIDSWECYTQTWTPAMEKEFTDRRGYPLRDWLPALAGYIVHDRSSTERFLRDWRATISDLLVDNYFGRLAELARERDMKLSFETAIGDVSPGDILRYQGKADIPMCEFWKPNDPHWGGYETKPVHPTVSAAHIYGKARIAAEAFTNIDHDWSDHPFSFKHMADRNFALGINHLVFHTYTHNPMDELPGTSFGSRIGSPFIRGQTWWNYMPLFTDYLARCQHLLQLGQPVADVLWYLGDDLDHKPRQDAPFPKGYDFDYLNQDVLLNRLEVVDGTLRTPEGTSWQLIWLPEEQCRRLSPTTLERLKQLITDGATIIGGPPLENPSLVGGKTADSRFKALVDELWAGQDTGDRQIGKGRLLWGQDLEEGLATLGIQPDLKGLRKLAWNHRRSDDTEIYFICADRATSLDATLDFRATGRPEFWDPLTNTTTPVAVYEKSKGRTQIPVQLPAAGSLFVIFRPVKSQPAFTKITHNESTLIDATDTTRRDQAAPYPHLALMPDDSVQPTVSPQPPKIEFINEGTKILIYDNGIYQFTRADGTTHEITSTKAVLIPIETPWTLSFPEDRVKQAHHDLAKLAPWSSLAAPDARAYSGTATYRTELESPELTSDRRTILDLGQVENIAEIIINGNLAAILWAPPFRTDITDHLKPGKNRIEIKVTNTWHNRLAYDESLPKNQRKTWTLSGPKKDSPIKPAGLIGPAVIRIAESTPIAP</sequence>
<keyword evidence="1" id="KW-0732">Signal</keyword>